<sequence length="199" mass="22473">CRLCFKGQEVDSLMAACLCTGDSGQVHRACIERSLLQSGESTCESCGYQFRLRTRAKPLLLWLVSGECREDAVLLLLNLVGMGGDVLVFSFAWLKTLSYLEQEEGAPRVAHLLISVLLSFLTCFWTWFQGYRFWYFTEPIRRWRKETSRVTVLPANVPKPVVTPRDEEVEEGGSFGQLACEPHGDELCLTGVQHHQPLS</sequence>
<evidence type="ECO:0000256" key="10">
    <source>
        <dbReference type="SAM" id="Phobius"/>
    </source>
</evidence>
<dbReference type="InterPro" id="IPR011016">
    <property type="entry name" value="Znf_RING-CH"/>
</dbReference>
<reference evidence="12" key="1">
    <citation type="journal article" date="2018" name="PLoS Negl. Trop. Dis.">
        <title>Sialome diversity of ticks revealed by RNAseq of single tick salivary glands.</title>
        <authorList>
            <person name="Perner J."/>
            <person name="Kropackova S."/>
            <person name="Kopacek P."/>
            <person name="Ribeiro J.M."/>
        </authorList>
    </citation>
    <scope>NUCLEOTIDE SEQUENCE</scope>
    <source>
        <strain evidence="12">Siblings of single egg batch collected in Ceske Budejovice</strain>
        <tissue evidence="12">Salivary glands</tissue>
    </source>
</reference>
<dbReference type="Pfam" id="PF12906">
    <property type="entry name" value="RINGv"/>
    <property type="match status" value="1"/>
</dbReference>
<keyword evidence="9 10" id="KW-0472">Membrane</keyword>
<dbReference type="SMART" id="SM00744">
    <property type="entry name" value="RINGv"/>
    <property type="match status" value="1"/>
</dbReference>
<evidence type="ECO:0000256" key="3">
    <source>
        <dbReference type="ARBA" id="ARBA00022692"/>
    </source>
</evidence>
<dbReference type="GO" id="GO:0016567">
    <property type="term" value="P:protein ubiquitination"/>
    <property type="evidence" value="ECO:0007669"/>
    <property type="project" value="TreeGrafter"/>
</dbReference>
<feature type="transmembrane region" description="Helical" evidence="10">
    <location>
        <begin position="72"/>
        <end position="94"/>
    </location>
</feature>
<dbReference type="PANTHER" id="PTHR46065">
    <property type="entry name" value="E3 UBIQUITIN-PROTEIN LIGASE MARCH 2/3 FAMILY MEMBER"/>
    <property type="match status" value="1"/>
</dbReference>
<evidence type="ECO:0000256" key="8">
    <source>
        <dbReference type="ARBA" id="ARBA00022989"/>
    </source>
</evidence>
<comment type="subcellular location">
    <subcellularLocation>
        <location evidence="1">Membrane</location>
        <topology evidence="1">Multi-pass membrane protein</topology>
    </subcellularLocation>
</comment>
<evidence type="ECO:0000259" key="11">
    <source>
        <dbReference type="PROSITE" id="PS51292"/>
    </source>
</evidence>
<dbReference type="Gene3D" id="3.30.40.10">
    <property type="entry name" value="Zinc/RING finger domain, C3HC4 (zinc finger)"/>
    <property type="match status" value="1"/>
</dbReference>
<proteinExistence type="predicted"/>
<organism evidence="12">
    <name type="scientific">Ixodes ricinus</name>
    <name type="common">Common tick</name>
    <name type="synonym">Acarus ricinus</name>
    <dbReference type="NCBI Taxonomy" id="34613"/>
    <lineage>
        <taxon>Eukaryota</taxon>
        <taxon>Metazoa</taxon>
        <taxon>Ecdysozoa</taxon>
        <taxon>Arthropoda</taxon>
        <taxon>Chelicerata</taxon>
        <taxon>Arachnida</taxon>
        <taxon>Acari</taxon>
        <taxon>Parasitiformes</taxon>
        <taxon>Ixodida</taxon>
        <taxon>Ixodoidea</taxon>
        <taxon>Ixodidae</taxon>
        <taxon>Ixodinae</taxon>
        <taxon>Ixodes</taxon>
    </lineage>
</organism>
<dbReference type="GO" id="GO:0008270">
    <property type="term" value="F:zinc ion binding"/>
    <property type="evidence" value="ECO:0007669"/>
    <property type="project" value="UniProtKB-KW"/>
</dbReference>
<keyword evidence="6" id="KW-0833">Ubl conjugation pathway</keyword>
<evidence type="ECO:0000313" key="12">
    <source>
        <dbReference type="EMBL" id="JAR89593.1"/>
    </source>
</evidence>
<evidence type="ECO:0000256" key="6">
    <source>
        <dbReference type="ARBA" id="ARBA00022786"/>
    </source>
</evidence>
<dbReference type="GO" id="GO:0016020">
    <property type="term" value="C:membrane"/>
    <property type="evidence" value="ECO:0007669"/>
    <property type="project" value="UniProtKB-SubCell"/>
</dbReference>
<protein>
    <submittedName>
        <fullName evidence="12">Putative e3 ubiquitin-protein ligase march2</fullName>
    </submittedName>
</protein>
<dbReference type="EMBL" id="GEGO01005811">
    <property type="protein sequence ID" value="JAR89593.1"/>
    <property type="molecule type" value="Transcribed_RNA"/>
</dbReference>
<keyword evidence="4" id="KW-0479">Metal-binding</keyword>
<evidence type="ECO:0000256" key="7">
    <source>
        <dbReference type="ARBA" id="ARBA00022833"/>
    </source>
</evidence>
<keyword evidence="2" id="KW-0808">Transferase</keyword>
<keyword evidence="8 10" id="KW-1133">Transmembrane helix</keyword>
<accession>A0A147BFN6</accession>
<name>A0A147BFN6_IXORI</name>
<feature type="domain" description="RING-CH-type" evidence="11">
    <location>
        <begin position="1"/>
        <end position="53"/>
    </location>
</feature>
<evidence type="ECO:0000256" key="4">
    <source>
        <dbReference type="ARBA" id="ARBA00022723"/>
    </source>
</evidence>
<dbReference type="GO" id="GO:0004842">
    <property type="term" value="F:ubiquitin-protein transferase activity"/>
    <property type="evidence" value="ECO:0007669"/>
    <property type="project" value="TreeGrafter"/>
</dbReference>
<dbReference type="InterPro" id="IPR013083">
    <property type="entry name" value="Znf_RING/FYVE/PHD"/>
</dbReference>
<dbReference type="SUPFAM" id="SSF57850">
    <property type="entry name" value="RING/U-box"/>
    <property type="match status" value="1"/>
</dbReference>
<keyword evidence="5" id="KW-0863">Zinc-finger</keyword>
<keyword evidence="3 10" id="KW-0812">Transmembrane</keyword>
<dbReference type="PROSITE" id="PS51292">
    <property type="entry name" value="ZF_RING_CH"/>
    <property type="match status" value="1"/>
</dbReference>
<dbReference type="AlphaFoldDB" id="A0A147BFN6"/>
<feature type="non-terminal residue" evidence="12">
    <location>
        <position position="1"/>
    </location>
</feature>
<feature type="transmembrane region" description="Helical" evidence="10">
    <location>
        <begin position="109"/>
        <end position="128"/>
    </location>
</feature>
<keyword evidence="7" id="KW-0862">Zinc</keyword>
<evidence type="ECO:0000256" key="9">
    <source>
        <dbReference type="ARBA" id="ARBA00023136"/>
    </source>
</evidence>
<evidence type="ECO:0000256" key="2">
    <source>
        <dbReference type="ARBA" id="ARBA00022679"/>
    </source>
</evidence>
<evidence type="ECO:0000256" key="5">
    <source>
        <dbReference type="ARBA" id="ARBA00022771"/>
    </source>
</evidence>
<dbReference type="PANTHER" id="PTHR46065:SF6">
    <property type="entry name" value="RING FINGER CONTAINING PROTEIN, PUTATIVE-RELATED"/>
    <property type="match status" value="1"/>
</dbReference>
<evidence type="ECO:0000256" key="1">
    <source>
        <dbReference type="ARBA" id="ARBA00004141"/>
    </source>
</evidence>